<evidence type="ECO:0000256" key="1">
    <source>
        <dbReference type="SAM" id="MobiDB-lite"/>
    </source>
</evidence>
<accession>A0A7W9X4X3</accession>
<feature type="compositionally biased region" description="Polar residues" evidence="1">
    <location>
        <begin position="688"/>
        <end position="706"/>
    </location>
</feature>
<dbReference type="PANTHER" id="PTHR33840:SF1">
    <property type="entry name" value="TLE1 PHOSPHOLIPASE DOMAIN-CONTAINING PROTEIN"/>
    <property type="match status" value="1"/>
</dbReference>
<evidence type="ECO:0000313" key="4">
    <source>
        <dbReference type="Proteomes" id="UP000540787"/>
    </source>
</evidence>
<feature type="region of interest" description="Disordered" evidence="1">
    <location>
        <begin position="682"/>
        <end position="706"/>
    </location>
</feature>
<keyword evidence="4" id="KW-1185">Reference proteome</keyword>
<dbReference type="Pfam" id="PF09994">
    <property type="entry name" value="T6SS_Tle1-like_cat"/>
    <property type="match status" value="1"/>
</dbReference>
<dbReference type="InterPro" id="IPR018712">
    <property type="entry name" value="Tle1-like_cat"/>
</dbReference>
<dbReference type="EMBL" id="JACHBX010000012">
    <property type="protein sequence ID" value="MBB6136607.1"/>
    <property type="molecule type" value="Genomic_DNA"/>
</dbReference>
<evidence type="ECO:0000313" key="3">
    <source>
        <dbReference type="EMBL" id="MBB6136607.1"/>
    </source>
</evidence>
<sequence length="706" mass="79169">MTAVLSPHVDENFQHADIKTLFFSERELRDIEKLEKREQPPLGDPKSSCNTNLFFGFFFDGTRNNYVKANATKAHSNIARLYDCFPGESVPGVLPEDTDWKHNASSYNNFFRVYVPGVASPFKQVKDSGEGFFDATLGGGAGRQSNERIVWALVQAINNVNRFFNKSDLISSDEATAIATRLELSKEARHEMRRVGQPDDEKNNLIKAPRIEFEKLLLRLHASVSQHWKKPGCSVPPKKDPGIVGTIFISMFGFSRGAAKARAFANWLDSLCQLDAEIRGECGLSLGGFPVVFDFLGVFDTVASVGRAATFADLKIVNLKLLANAHGHDGWADAEDSLRVPASVKSCVHLVAAHDLRRSFPLDSVAVDFAIPAQAEEIVFPGVHSDVGGGYMPKEQGKGTDPDGVDMLSRLPLLYMYKQARLAGVPLKLELAEDVVKKRFAIMPKTIMDFNAYLNACTLKTGSITDIMREQAILQMKWRYVRRSDGQTPLRQMPNFLRASTFDQNDLDSSNKEFDQELRDFRQWLADRSDQIAVKQEPGFKGSADLEWEELKGHWPLLVPSESVLQFFDEYVHDSRAAFKLSGPDNEVDALALVRKWSKQLKFAKQRYARNARSGDFEGPPDYGLPTNARMAAEDYDLLQALPRYIVEGREPYGRARAGYFRFRRIYGGSDKRLLSNWLPEHKERQMHASTQDAPASTANPSPRAA</sequence>
<dbReference type="AlphaFoldDB" id="A0A7W9X4X3"/>
<reference evidence="3 4" key="1">
    <citation type="submission" date="2020-08" db="EMBL/GenBank/DDBJ databases">
        <title>The Agave Microbiome: Exploring the role of microbial communities in plant adaptations to desert environments.</title>
        <authorList>
            <person name="Partida-Martinez L.P."/>
        </authorList>
    </citation>
    <scope>NUCLEOTIDE SEQUENCE [LARGE SCALE GENOMIC DNA]</scope>
    <source>
        <strain evidence="3 4">AT3.2</strain>
    </source>
</reference>
<dbReference type="RefSeq" id="WP_183558783.1">
    <property type="nucleotide sequence ID" value="NZ_JACHBX010000012.1"/>
</dbReference>
<proteinExistence type="predicted"/>
<comment type="caution">
    <text evidence="3">The sequence shown here is derived from an EMBL/GenBank/DDBJ whole genome shotgun (WGS) entry which is preliminary data.</text>
</comment>
<evidence type="ECO:0000259" key="2">
    <source>
        <dbReference type="Pfam" id="PF09994"/>
    </source>
</evidence>
<feature type="domain" description="T6SS Phospholipase effector Tle1-like catalytic" evidence="2">
    <location>
        <begin position="293"/>
        <end position="419"/>
    </location>
</feature>
<organism evidence="3 4">
    <name type="scientific">Massilia aurea</name>
    <dbReference type="NCBI Taxonomy" id="373040"/>
    <lineage>
        <taxon>Bacteria</taxon>
        <taxon>Pseudomonadati</taxon>
        <taxon>Pseudomonadota</taxon>
        <taxon>Betaproteobacteria</taxon>
        <taxon>Burkholderiales</taxon>
        <taxon>Oxalobacteraceae</taxon>
        <taxon>Telluria group</taxon>
        <taxon>Massilia</taxon>
    </lineage>
</organism>
<name>A0A7W9X4X3_9BURK</name>
<protein>
    <recommendedName>
        <fullName evidence="2">T6SS Phospholipase effector Tle1-like catalytic domain-containing protein</fullName>
    </recommendedName>
</protein>
<gene>
    <name evidence="3" type="ORF">HD842_004799</name>
</gene>
<dbReference type="Proteomes" id="UP000540787">
    <property type="component" value="Unassembled WGS sequence"/>
</dbReference>
<dbReference type="PANTHER" id="PTHR33840">
    <property type="match status" value="1"/>
</dbReference>